<dbReference type="EMBL" id="JAHLZF010000001">
    <property type="protein sequence ID" value="MBU6079612.1"/>
    <property type="molecule type" value="Genomic_DNA"/>
</dbReference>
<sequence length="202" mass="21821">MKKSLLKRSIKFSIGIAVITAVLAAIFSVISNASLEGTSWYLGLLIVLFIVLIGVFFDMMGVAAAAANEKPFHSMASEKVTGAREAIVIVRNADRFATFCNDVIGDISGIISGAASTLVVIQLAAVFQSNDLTNLQFILNITLTSFVAALTVGGKAIAKTYAIHRSTEIILVVGKMFAFFDKKLHIKILPDLKKKKRKEIKT</sequence>
<feature type="transmembrane region" description="Helical" evidence="1">
    <location>
        <begin position="12"/>
        <end position="34"/>
    </location>
</feature>
<name>A0ABS6GMF9_9BACI</name>
<evidence type="ECO:0000313" key="3">
    <source>
        <dbReference type="Proteomes" id="UP000812672"/>
    </source>
</evidence>
<feature type="transmembrane region" description="Helical" evidence="1">
    <location>
        <begin position="40"/>
        <end position="67"/>
    </location>
</feature>
<feature type="transmembrane region" description="Helical" evidence="1">
    <location>
        <begin position="137"/>
        <end position="158"/>
    </location>
</feature>
<dbReference type="Proteomes" id="UP000812672">
    <property type="component" value="Unassembled WGS sequence"/>
</dbReference>
<organism evidence="2 3">
    <name type="scientific">Allobacillus halotolerans</name>
    <dbReference type="NCBI Taxonomy" id="570278"/>
    <lineage>
        <taxon>Bacteria</taxon>
        <taxon>Bacillati</taxon>
        <taxon>Bacillota</taxon>
        <taxon>Bacilli</taxon>
        <taxon>Bacillales</taxon>
        <taxon>Bacillaceae</taxon>
        <taxon>Allobacillus</taxon>
    </lineage>
</organism>
<dbReference type="RefSeq" id="WP_144158550.1">
    <property type="nucleotide sequence ID" value="NZ_CAUPKR010000001.1"/>
</dbReference>
<keyword evidence="1" id="KW-0472">Membrane</keyword>
<keyword evidence="1" id="KW-0812">Transmembrane</keyword>
<evidence type="ECO:0008006" key="4">
    <source>
        <dbReference type="Google" id="ProtNLM"/>
    </source>
</evidence>
<protein>
    <recommendedName>
        <fullName evidence="4">CNNM transmembrane domain-containing protein</fullName>
    </recommendedName>
</protein>
<keyword evidence="1" id="KW-1133">Transmembrane helix</keyword>
<feature type="transmembrane region" description="Helical" evidence="1">
    <location>
        <begin position="103"/>
        <end position="125"/>
    </location>
</feature>
<evidence type="ECO:0000313" key="2">
    <source>
        <dbReference type="EMBL" id="MBU6079612.1"/>
    </source>
</evidence>
<gene>
    <name evidence="2" type="ORF">KQ486_01110</name>
</gene>
<evidence type="ECO:0000256" key="1">
    <source>
        <dbReference type="SAM" id="Phobius"/>
    </source>
</evidence>
<proteinExistence type="predicted"/>
<comment type="caution">
    <text evidence="2">The sequence shown here is derived from an EMBL/GenBank/DDBJ whole genome shotgun (WGS) entry which is preliminary data.</text>
</comment>
<keyword evidence="3" id="KW-1185">Reference proteome</keyword>
<reference evidence="2 3" key="1">
    <citation type="journal article" date="2011" name="Int. J. Syst. Evol. Microbiol.">
        <title>Allobacillus halotolerans gen. nov., sp. nov. isolated from shrimp paste.</title>
        <authorList>
            <person name="Sheu S.Y."/>
            <person name="Arun A.B."/>
            <person name="Jiang S.R."/>
            <person name="Young C.C."/>
            <person name="Chen W.M."/>
        </authorList>
    </citation>
    <scope>NUCLEOTIDE SEQUENCE [LARGE SCALE GENOMIC DNA]</scope>
    <source>
        <strain evidence="2 3">LMG 24826</strain>
    </source>
</reference>
<accession>A0ABS6GMF9</accession>